<sequence length="470" mass="53789">MVIRTAYHMVRINSENAGRVLEDDAYMSVLFQFAYAFLSLRDIFSNICEYEEVLTMILKVASDPKESLKREGSVIETVVISLTKSRNGFYTKKEELVPLFLEILEIARDPGESSKRATLLEALRKGIGEAEGSNCGLSTKKIEISSGAQGGKEVSKSASEGYLSSSSLSLSTNCDSPVELFTKPTKIVRKNAKYTTLVEPDMYEHSEFSGCMLKSVNKLEKVSVNCVKNALGNLKQTFSEIQEQHLHLPEMQQETGNNTPSIKFKSILLILKELMTNIRKRHKGAYTTLRGYVKTKTSEDDMNISDISYRFVENTPENVGNCDHLERLLWFGLSRSMQTMIGLHESMKDDFLSIQQVSKASGRELHLDEESFDSLLYLVACVRQMKKDLKQRLKGFRMKTDYCHLLYEGSNVYQKLDIFYKKQWELVKDLSLDFNFCRNYSNLNLEVAKAFRMLIEELELRDFSEEESRE</sequence>
<dbReference type="AlphaFoldDB" id="A0A835GW67"/>
<name>A0A835GW67_9MAGN</name>
<proteinExistence type="predicted"/>
<reference evidence="1 2" key="1">
    <citation type="submission" date="2020-10" db="EMBL/GenBank/DDBJ databases">
        <title>The Coptis chinensis genome and diversification of protoberbering-type alkaloids.</title>
        <authorList>
            <person name="Wang B."/>
            <person name="Shu S."/>
            <person name="Song C."/>
            <person name="Liu Y."/>
        </authorList>
    </citation>
    <scope>NUCLEOTIDE SEQUENCE [LARGE SCALE GENOMIC DNA]</scope>
    <source>
        <strain evidence="1">HL-2020</strain>
        <tissue evidence="1">Leaf</tissue>
    </source>
</reference>
<evidence type="ECO:0000313" key="2">
    <source>
        <dbReference type="Proteomes" id="UP000631114"/>
    </source>
</evidence>
<dbReference type="EMBL" id="JADFTS010000009">
    <property type="protein sequence ID" value="KAF9588509.1"/>
    <property type="molecule type" value="Genomic_DNA"/>
</dbReference>
<comment type="caution">
    <text evidence="1">The sequence shown here is derived from an EMBL/GenBank/DDBJ whole genome shotgun (WGS) entry which is preliminary data.</text>
</comment>
<evidence type="ECO:0000313" key="1">
    <source>
        <dbReference type="EMBL" id="KAF9588509.1"/>
    </source>
</evidence>
<organism evidence="1 2">
    <name type="scientific">Coptis chinensis</name>
    <dbReference type="NCBI Taxonomy" id="261450"/>
    <lineage>
        <taxon>Eukaryota</taxon>
        <taxon>Viridiplantae</taxon>
        <taxon>Streptophyta</taxon>
        <taxon>Embryophyta</taxon>
        <taxon>Tracheophyta</taxon>
        <taxon>Spermatophyta</taxon>
        <taxon>Magnoliopsida</taxon>
        <taxon>Ranunculales</taxon>
        <taxon>Ranunculaceae</taxon>
        <taxon>Coptidoideae</taxon>
        <taxon>Coptis</taxon>
    </lineage>
</organism>
<accession>A0A835GW67</accession>
<keyword evidence="2" id="KW-1185">Reference proteome</keyword>
<protein>
    <submittedName>
        <fullName evidence="1">Uncharacterized protein</fullName>
    </submittedName>
</protein>
<gene>
    <name evidence="1" type="ORF">IFM89_013003</name>
</gene>
<dbReference type="Proteomes" id="UP000631114">
    <property type="component" value="Unassembled WGS sequence"/>
</dbReference>